<evidence type="ECO:0000313" key="2">
    <source>
        <dbReference type="Proteomes" id="UP001595755"/>
    </source>
</evidence>
<dbReference type="InterPro" id="IPR014985">
    <property type="entry name" value="WbqC"/>
</dbReference>
<dbReference type="RefSeq" id="WP_204602866.1">
    <property type="nucleotide sequence ID" value="NZ_JBHSED010000013.1"/>
</dbReference>
<keyword evidence="2" id="KW-1185">Reference proteome</keyword>
<dbReference type="Proteomes" id="UP001595755">
    <property type="component" value="Unassembled WGS sequence"/>
</dbReference>
<dbReference type="Pfam" id="PF08889">
    <property type="entry name" value="WbqC"/>
    <property type="match status" value="1"/>
</dbReference>
<evidence type="ECO:0000313" key="1">
    <source>
        <dbReference type="EMBL" id="MFC4303413.1"/>
    </source>
</evidence>
<protein>
    <submittedName>
        <fullName evidence="1">WbqC family protein</fullName>
    </submittedName>
</protein>
<dbReference type="EMBL" id="JBHSED010000013">
    <property type="protein sequence ID" value="MFC4303413.1"/>
    <property type="molecule type" value="Genomic_DNA"/>
</dbReference>
<organism evidence="1 2">
    <name type="scientific">Cohnella boryungensis</name>
    <dbReference type="NCBI Taxonomy" id="768479"/>
    <lineage>
        <taxon>Bacteria</taxon>
        <taxon>Bacillati</taxon>
        <taxon>Bacillota</taxon>
        <taxon>Bacilli</taxon>
        <taxon>Bacillales</taxon>
        <taxon>Paenibacillaceae</taxon>
        <taxon>Cohnella</taxon>
    </lineage>
</organism>
<reference evidence="2" key="1">
    <citation type="journal article" date="2019" name="Int. J. Syst. Evol. Microbiol.">
        <title>The Global Catalogue of Microorganisms (GCM) 10K type strain sequencing project: providing services to taxonomists for standard genome sequencing and annotation.</title>
        <authorList>
            <consortium name="The Broad Institute Genomics Platform"/>
            <consortium name="The Broad Institute Genome Sequencing Center for Infectious Disease"/>
            <person name="Wu L."/>
            <person name="Ma J."/>
        </authorList>
    </citation>
    <scope>NUCLEOTIDE SEQUENCE [LARGE SCALE GENOMIC DNA]</scope>
    <source>
        <strain evidence="2">CGMCC 4.1641</strain>
    </source>
</reference>
<name>A0ABV8S912_9BACL</name>
<sequence length="231" mass="27280">MKKVAVIQSNYIPWKGYFDIIHDVDLFIFYDDVQYTKNDWRNRNRVKSNQGTQWITVPIGSHNSQLINEVEISNKLWAKKHFNTLKMNYSKTPYFHRYLAFLEHVYLEREWCYLSELNQYLIKIISKEFLGIETLFADSREYSASGVSLDRLIDLLKQVQADTYISGPAANSYIKSESFFEAGIELVYKDYSGYPEYPQLNPPFDHYVSIMDLLFHTGPDAAYFIWGWRPS</sequence>
<proteinExistence type="predicted"/>
<comment type="caution">
    <text evidence="1">The sequence shown here is derived from an EMBL/GenBank/DDBJ whole genome shotgun (WGS) entry which is preliminary data.</text>
</comment>
<accession>A0ABV8S912</accession>
<gene>
    <name evidence="1" type="ORF">ACFO1S_08105</name>
</gene>